<evidence type="ECO:0000256" key="1">
    <source>
        <dbReference type="SAM" id="Phobius"/>
    </source>
</evidence>
<dbReference type="AlphaFoldDB" id="A0A6P5WU37"/>
<name>A0A6P5WU37_DURZI</name>
<evidence type="ECO:0000313" key="2">
    <source>
        <dbReference type="Proteomes" id="UP000515121"/>
    </source>
</evidence>
<proteinExistence type="predicted"/>
<feature type="transmembrane region" description="Helical" evidence="1">
    <location>
        <begin position="21"/>
        <end position="44"/>
    </location>
</feature>
<reference evidence="3" key="1">
    <citation type="submission" date="2025-08" db="UniProtKB">
        <authorList>
            <consortium name="RefSeq"/>
        </authorList>
    </citation>
    <scope>IDENTIFICATION</scope>
    <source>
        <tissue evidence="3">Fruit stalk</tissue>
    </source>
</reference>
<accession>A0A6P5WU37</accession>
<sequence length="153" mass="17514">MSVLNLPRKLTRKCGTIFLDVITFLVFLSLDFLATVLCVIYKLLDELFDGKGSPCYCENKGEKNGECCGEEIKELSETLNGRKNVFREMGFLGFARKCEYEKKNDDDGGRKELVHRWSDCGCESLVSWMKKDDQKLHVFVKELPQGKFQGIIV</sequence>
<keyword evidence="2" id="KW-1185">Reference proteome</keyword>
<keyword evidence="1" id="KW-1133">Transmembrane helix</keyword>
<keyword evidence="1" id="KW-0472">Membrane</keyword>
<dbReference type="GeneID" id="111277479"/>
<organism evidence="2 3">
    <name type="scientific">Durio zibethinus</name>
    <name type="common">Durian</name>
    <dbReference type="NCBI Taxonomy" id="66656"/>
    <lineage>
        <taxon>Eukaryota</taxon>
        <taxon>Viridiplantae</taxon>
        <taxon>Streptophyta</taxon>
        <taxon>Embryophyta</taxon>
        <taxon>Tracheophyta</taxon>
        <taxon>Spermatophyta</taxon>
        <taxon>Magnoliopsida</taxon>
        <taxon>eudicotyledons</taxon>
        <taxon>Gunneridae</taxon>
        <taxon>Pentapetalae</taxon>
        <taxon>rosids</taxon>
        <taxon>malvids</taxon>
        <taxon>Malvales</taxon>
        <taxon>Malvaceae</taxon>
        <taxon>Helicteroideae</taxon>
        <taxon>Durio</taxon>
    </lineage>
</organism>
<protein>
    <submittedName>
        <fullName evidence="3">Probable lysophospholipase BODYGUARD 4</fullName>
    </submittedName>
</protein>
<keyword evidence="1" id="KW-0812">Transmembrane</keyword>
<gene>
    <name evidence="3" type="primary">LOC111277479</name>
</gene>
<dbReference type="KEGG" id="dzi:111277479"/>
<dbReference type="RefSeq" id="XP_022719650.1">
    <property type="nucleotide sequence ID" value="XM_022863915.1"/>
</dbReference>
<dbReference type="Proteomes" id="UP000515121">
    <property type="component" value="Unplaced"/>
</dbReference>
<evidence type="ECO:0000313" key="3">
    <source>
        <dbReference type="RefSeq" id="XP_022719650.1"/>
    </source>
</evidence>